<feature type="transmembrane region" description="Helical" evidence="1">
    <location>
        <begin position="37"/>
        <end position="63"/>
    </location>
</feature>
<dbReference type="InterPro" id="IPR009721">
    <property type="entry name" value="O-acyltransferase_WSD1_C"/>
</dbReference>
<keyword evidence="4" id="KW-1185">Reference proteome</keyword>
<evidence type="ECO:0000313" key="4">
    <source>
        <dbReference type="Proteomes" id="UP001353858"/>
    </source>
</evidence>
<keyword evidence="1" id="KW-0812">Transmembrane</keyword>
<dbReference type="GO" id="GO:0008374">
    <property type="term" value="F:O-acyltransferase activity"/>
    <property type="evidence" value="ECO:0007669"/>
    <property type="project" value="InterPro"/>
</dbReference>
<dbReference type="GO" id="GO:0005886">
    <property type="term" value="C:plasma membrane"/>
    <property type="evidence" value="ECO:0007669"/>
    <property type="project" value="TreeGrafter"/>
</dbReference>
<dbReference type="AlphaFoldDB" id="A0AAN7Q2P9"/>
<dbReference type="Pfam" id="PF06974">
    <property type="entry name" value="WS_DGAT_C"/>
    <property type="match status" value="1"/>
</dbReference>
<feature type="domain" description="O-acyltransferase WSD1 C-terminal" evidence="2">
    <location>
        <begin position="398"/>
        <end position="531"/>
    </location>
</feature>
<comment type="caution">
    <text evidence="3">The sequence shown here is derived from an EMBL/GenBank/DDBJ whole genome shotgun (WGS) entry which is preliminary data.</text>
</comment>
<name>A0AAN7Q2P9_9COLE</name>
<gene>
    <name evidence="3" type="ORF">RN001_009756</name>
</gene>
<organism evidence="3 4">
    <name type="scientific">Aquatica leii</name>
    <dbReference type="NCBI Taxonomy" id="1421715"/>
    <lineage>
        <taxon>Eukaryota</taxon>
        <taxon>Metazoa</taxon>
        <taxon>Ecdysozoa</taxon>
        <taxon>Arthropoda</taxon>
        <taxon>Hexapoda</taxon>
        <taxon>Insecta</taxon>
        <taxon>Pterygota</taxon>
        <taxon>Neoptera</taxon>
        <taxon>Endopterygota</taxon>
        <taxon>Coleoptera</taxon>
        <taxon>Polyphaga</taxon>
        <taxon>Elateriformia</taxon>
        <taxon>Elateroidea</taxon>
        <taxon>Lampyridae</taxon>
        <taxon>Luciolinae</taxon>
        <taxon>Aquatica</taxon>
    </lineage>
</organism>
<evidence type="ECO:0000256" key="1">
    <source>
        <dbReference type="SAM" id="Phobius"/>
    </source>
</evidence>
<sequence>MWEQPSLTAIIFITTISLIFVINVAKLHRELEGTQSLLTLSLSVVLIFLFVTIPSLIAIPVFWTYKQIIKCYLKIKYRSQFIGMIEGSDVTYAYHDKNDSLVMVLFMYEVSADKTAADVFESVRNLINKHYIGNKDKLKKFHCVLRKCSGYVYMKRENVMINDCVIQMKTIDDKEEITKEELMELINEYKDGRFFKNDRLLWDFVVGTQSVRWQSKNGVKFYPTLFRFHHAISDGFSFAQFLFGVTADKSNDKNFSRDAYISKIKDLPLSLTIKRNLMISLYSVIYSPTMLTIEKVIKRKEPNILHGPMLNKVNVFSSKVDDGEYFKKIKYIKSCVRDVTFSDILFSALSFSLYEYFKKHSQIQPKYLQLGVPFLRKAMYLPQLPVGGLSVDDINLQNIFDLLNLKLPIYIEYNDDHLPLQQRLKAIQKETRRMAESTTNTVLHFATHLLLQILPLWMLRYVINMMDLAAVVSILPSPSKATMGNGVLQLQNIVCWIPRMKGIGCNFSVLTYGNKLQLGLNVDSALIPKEEDAQSILDGIFKYLTLLEEEIDLKK</sequence>
<evidence type="ECO:0000313" key="3">
    <source>
        <dbReference type="EMBL" id="KAK4877250.1"/>
    </source>
</evidence>
<proteinExistence type="predicted"/>
<keyword evidence="1" id="KW-1133">Transmembrane helix</keyword>
<dbReference type="PANTHER" id="PTHR31650">
    <property type="entry name" value="O-ACYLTRANSFERASE (WSD1-LIKE) FAMILY PROTEIN"/>
    <property type="match status" value="1"/>
</dbReference>
<evidence type="ECO:0000259" key="2">
    <source>
        <dbReference type="Pfam" id="PF06974"/>
    </source>
</evidence>
<keyword evidence="1" id="KW-0472">Membrane</keyword>
<dbReference type="Proteomes" id="UP001353858">
    <property type="component" value="Unassembled WGS sequence"/>
</dbReference>
<feature type="transmembrane region" description="Helical" evidence="1">
    <location>
        <begin position="6"/>
        <end position="25"/>
    </location>
</feature>
<accession>A0AAN7Q2P9</accession>
<reference evidence="4" key="1">
    <citation type="submission" date="2023-01" db="EMBL/GenBank/DDBJ databases">
        <title>Key to firefly adult light organ development and bioluminescence: homeobox transcription factors regulate luciferase expression and transportation to peroxisome.</title>
        <authorList>
            <person name="Fu X."/>
        </authorList>
    </citation>
    <scope>NUCLEOTIDE SEQUENCE [LARGE SCALE GENOMIC DNA]</scope>
</reference>
<dbReference type="GO" id="GO:0019432">
    <property type="term" value="P:triglyceride biosynthetic process"/>
    <property type="evidence" value="ECO:0007669"/>
    <property type="project" value="TreeGrafter"/>
</dbReference>
<dbReference type="EMBL" id="JARPUR010000004">
    <property type="protein sequence ID" value="KAK4877250.1"/>
    <property type="molecule type" value="Genomic_DNA"/>
</dbReference>
<dbReference type="PANTHER" id="PTHR31650:SF1">
    <property type="entry name" value="WAX ESTER SYNTHASE_DIACYLGLYCEROL ACYLTRANSFERASE 4-RELATED"/>
    <property type="match status" value="1"/>
</dbReference>
<protein>
    <recommendedName>
        <fullName evidence="2">O-acyltransferase WSD1 C-terminal domain-containing protein</fullName>
    </recommendedName>
</protein>
<dbReference type="InterPro" id="IPR045034">
    <property type="entry name" value="O-acyltransferase_WSD1-like"/>
</dbReference>